<dbReference type="RefSeq" id="WP_318656456.1">
    <property type="nucleotide sequence ID" value="NZ_VULO01000002.1"/>
</dbReference>
<accession>A0A6N7VRG1</accession>
<dbReference type="Gene3D" id="2.60.120.10">
    <property type="entry name" value="Jelly Rolls"/>
    <property type="match status" value="1"/>
</dbReference>
<evidence type="ECO:0000313" key="3">
    <source>
        <dbReference type="Proteomes" id="UP000470875"/>
    </source>
</evidence>
<evidence type="ECO:0000313" key="2">
    <source>
        <dbReference type="EMBL" id="MSS83550.1"/>
    </source>
</evidence>
<keyword evidence="3" id="KW-1185">Reference proteome</keyword>
<gene>
    <name evidence="2" type="ORF">FYJ24_01980</name>
</gene>
<reference evidence="2 3" key="1">
    <citation type="submission" date="2019-08" db="EMBL/GenBank/DDBJ databases">
        <title>In-depth cultivation of the pig gut microbiome towards novel bacterial diversity and tailored functional studies.</title>
        <authorList>
            <person name="Wylensek D."/>
            <person name="Hitch T.C.A."/>
            <person name="Clavel T."/>
        </authorList>
    </citation>
    <scope>NUCLEOTIDE SEQUENCE [LARGE SCALE GENOMIC DNA]</scope>
    <source>
        <strain evidence="2 3">WB03_NA08</strain>
    </source>
</reference>
<dbReference type="PANTHER" id="PTHR33387">
    <property type="entry name" value="RMLC-LIKE JELLY ROLL FOLD PROTEIN"/>
    <property type="match status" value="1"/>
</dbReference>
<dbReference type="Proteomes" id="UP000470875">
    <property type="component" value="Unassembled WGS sequence"/>
</dbReference>
<dbReference type="InterPro" id="IPR011051">
    <property type="entry name" value="RmlC_Cupin_sf"/>
</dbReference>
<dbReference type="PANTHER" id="PTHR33387:SF3">
    <property type="entry name" value="DUF985 DOMAIN-CONTAINING PROTEIN"/>
    <property type="match status" value="1"/>
</dbReference>
<dbReference type="CDD" id="cd06121">
    <property type="entry name" value="cupin_YML079wp"/>
    <property type="match status" value="1"/>
</dbReference>
<evidence type="ECO:0000259" key="1">
    <source>
        <dbReference type="Pfam" id="PF06172"/>
    </source>
</evidence>
<dbReference type="InterPro" id="IPR014710">
    <property type="entry name" value="RmlC-like_jellyroll"/>
</dbReference>
<dbReference type="InterPro" id="IPR009327">
    <property type="entry name" value="Cupin_DUF985"/>
</dbReference>
<dbReference type="SUPFAM" id="SSF51182">
    <property type="entry name" value="RmlC-like cupins"/>
    <property type="match status" value="1"/>
</dbReference>
<dbReference type="Pfam" id="PF06172">
    <property type="entry name" value="Cupin_5"/>
    <property type="match status" value="1"/>
</dbReference>
<feature type="domain" description="DUF985" evidence="1">
    <location>
        <begin position="5"/>
        <end position="129"/>
    </location>
</feature>
<name>A0A6N7VRG1_9ACTO</name>
<proteinExistence type="predicted"/>
<protein>
    <submittedName>
        <fullName evidence="2">Cupin domain-containing protein</fullName>
    </submittedName>
</protein>
<dbReference type="EMBL" id="VULO01000002">
    <property type="protein sequence ID" value="MSS83550.1"/>
    <property type="molecule type" value="Genomic_DNA"/>
</dbReference>
<comment type="caution">
    <text evidence="2">The sequence shown here is derived from an EMBL/GenBank/DDBJ whole genome shotgun (WGS) entry which is preliminary data.</text>
</comment>
<dbReference type="AlphaFoldDB" id="A0A6N7VRG1"/>
<dbReference type="InterPro" id="IPR039935">
    <property type="entry name" value="YML079W-like"/>
</dbReference>
<sequence>MRDPITTLGLEPHPEGGYYRRTYTAPDSIGDRPAVTLIYFFLPAGDTSARHMVTSDEMWLWHGPGTLQLQCGGNGEQPEAGDVLVLGTQGACQILIPAGTWQRTLPGTSDVLVSCVVTPGFDFADFRLAVTSDTYS</sequence>
<organism evidence="2 3">
    <name type="scientific">Scrofimicrobium canadense</name>
    <dbReference type="NCBI Taxonomy" id="2652290"/>
    <lineage>
        <taxon>Bacteria</taxon>
        <taxon>Bacillati</taxon>
        <taxon>Actinomycetota</taxon>
        <taxon>Actinomycetes</taxon>
        <taxon>Actinomycetales</taxon>
        <taxon>Actinomycetaceae</taxon>
        <taxon>Scrofimicrobium</taxon>
    </lineage>
</organism>